<comment type="caution">
    <text evidence="2">The sequence shown here is derived from an EMBL/GenBank/DDBJ whole genome shotgun (WGS) entry which is preliminary data.</text>
</comment>
<keyword evidence="3" id="KW-1185">Reference proteome</keyword>
<dbReference type="InterPro" id="IPR003673">
    <property type="entry name" value="CoA-Trfase_fam_III"/>
</dbReference>
<evidence type="ECO:0000313" key="3">
    <source>
        <dbReference type="Proteomes" id="UP001172731"/>
    </source>
</evidence>
<dbReference type="RefSeq" id="WP_301135339.1">
    <property type="nucleotide sequence ID" value="NZ_BAAAUQ010000016.1"/>
</dbReference>
<keyword evidence="1 2" id="KW-0808">Transferase</keyword>
<dbReference type="GO" id="GO:0016740">
    <property type="term" value="F:transferase activity"/>
    <property type="evidence" value="ECO:0007669"/>
    <property type="project" value="UniProtKB-KW"/>
</dbReference>
<dbReference type="Gene3D" id="3.30.1540.10">
    <property type="entry name" value="formyl-coa transferase, domain 3"/>
    <property type="match status" value="1"/>
</dbReference>
<name>A0ABT8FVR4_9MICO</name>
<dbReference type="InterPro" id="IPR023606">
    <property type="entry name" value="CoA-Trfase_III_dom_1_sf"/>
</dbReference>
<evidence type="ECO:0000313" key="2">
    <source>
        <dbReference type="EMBL" id="MDN4465404.1"/>
    </source>
</evidence>
<protein>
    <submittedName>
        <fullName evidence="2">CoA transferase</fullName>
    </submittedName>
</protein>
<reference evidence="2" key="1">
    <citation type="submission" date="2021-06" db="EMBL/GenBank/DDBJ databases">
        <title>Genome-based taxonomic framework of Microbacterium strains isolated from marine environment, the description of four new species and reclassification of four preexisting species.</title>
        <authorList>
            <person name="Lee S.D."/>
            <person name="Kim S.-M."/>
            <person name="Byeon Y.-S."/>
            <person name="Yang H.L."/>
            <person name="Kim I.S."/>
        </authorList>
    </citation>
    <scope>NUCLEOTIDE SEQUENCE</scope>
    <source>
        <strain evidence="2">KACC 20510</strain>
    </source>
</reference>
<dbReference type="PANTHER" id="PTHR48207:SF3">
    <property type="entry name" value="SUCCINATE--HYDROXYMETHYLGLUTARATE COA-TRANSFERASE"/>
    <property type="match status" value="1"/>
</dbReference>
<gene>
    <name evidence="2" type="ORF">KZC48_13500</name>
</gene>
<proteinExistence type="predicted"/>
<dbReference type="SUPFAM" id="SSF89796">
    <property type="entry name" value="CoA-transferase family III (CaiB/BaiF)"/>
    <property type="match status" value="1"/>
</dbReference>
<dbReference type="InterPro" id="IPR044855">
    <property type="entry name" value="CoA-Trfase_III_dom3_sf"/>
</dbReference>
<organism evidence="2 3">
    <name type="scientific">Microbacterium aurantiacum</name>
    <dbReference type="NCBI Taxonomy" id="162393"/>
    <lineage>
        <taxon>Bacteria</taxon>
        <taxon>Bacillati</taxon>
        <taxon>Actinomycetota</taxon>
        <taxon>Actinomycetes</taxon>
        <taxon>Micrococcales</taxon>
        <taxon>Microbacteriaceae</taxon>
        <taxon>Microbacterium</taxon>
    </lineage>
</organism>
<sequence length="413" mass="44173">MAALELLRGVRVVSIEQYISAPYCTEILGEAGAEIIKVERPESGDPRRTYDPMRTFGDDEVSGGFASYNRGKKSVSLDLRDTDDRDTLRELLSTADVLVSNLRPGALARVGLAPTELRQTRPHLIICEISGFGTTGGPFEHLSAFDSVIQAMSGMSSLIGRAPDDPPLLAPMSVMDILTGIWAAFGIATALLQRSHTGQGCHIDAAMYDIGAAFMERALTLHEFTGEVPTRGIDRFSPVGAFRAADGRWLSIVIPTDEMWGRCCHAIGRRDLLEDSSLGTVPQRAAQMESRIVPALEDWARRADLSAHSAAAVLHAAGQPVGVVQSIDEVRACEHLAHRGLFAPLVASHDGRTVNTGLALPRVPLLFDGSDSTPGRVPSFGEDNAEALASAADVVVDFRPSSDPLAGQIEGQS</sequence>
<dbReference type="EMBL" id="JAHWXI010000018">
    <property type="protein sequence ID" value="MDN4465404.1"/>
    <property type="molecule type" value="Genomic_DNA"/>
</dbReference>
<dbReference type="PANTHER" id="PTHR48207">
    <property type="entry name" value="SUCCINATE--HYDROXYMETHYLGLUTARATE COA-TRANSFERASE"/>
    <property type="match status" value="1"/>
</dbReference>
<dbReference type="Pfam" id="PF02515">
    <property type="entry name" value="CoA_transf_3"/>
    <property type="match status" value="1"/>
</dbReference>
<dbReference type="Proteomes" id="UP001172731">
    <property type="component" value="Unassembled WGS sequence"/>
</dbReference>
<dbReference type="Gene3D" id="3.40.50.10540">
    <property type="entry name" value="Crotonobetainyl-coa:carnitine coa-transferase, domain 1"/>
    <property type="match status" value="1"/>
</dbReference>
<evidence type="ECO:0000256" key="1">
    <source>
        <dbReference type="ARBA" id="ARBA00022679"/>
    </source>
</evidence>
<dbReference type="InterPro" id="IPR050483">
    <property type="entry name" value="CoA-transferase_III_domain"/>
</dbReference>
<accession>A0ABT8FVR4</accession>